<dbReference type="AlphaFoldDB" id="A0A1I2HR55"/>
<keyword evidence="2" id="KW-1185">Reference proteome</keyword>
<evidence type="ECO:0000313" key="1">
    <source>
        <dbReference type="EMBL" id="SFF31873.1"/>
    </source>
</evidence>
<organism evidence="1 2">
    <name type="scientific">Thermoflexibacter ruber</name>
    <dbReference type="NCBI Taxonomy" id="1003"/>
    <lineage>
        <taxon>Bacteria</taxon>
        <taxon>Pseudomonadati</taxon>
        <taxon>Bacteroidota</taxon>
        <taxon>Cytophagia</taxon>
        <taxon>Cytophagales</taxon>
        <taxon>Thermoflexibacteraceae</taxon>
        <taxon>Thermoflexibacter</taxon>
    </lineage>
</organism>
<dbReference type="RefSeq" id="WP_091546842.1">
    <property type="nucleotide sequence ID" value="NZ_FONY01000025.1"/>
</dbReference>
<accession>A0A1I2HR55</accession>
<reference evidence="1 2" key="1">
    <citation type="submission" date="2016-10" db="EMBL/GenBank/DDBJ databases">
        <authorList>
            <person name="de Groot N.N."/>
        </authorList>
    </citation>
    <scope>NUCLEOTIDE SEQUENCE [LARGE SCALE GENOMIC DNA]</scope>
    <source>
        <strain>GEY</strain>
        <strain evidence="2">DSM 9560</strain>
    </source>
</reference>
<proteinExistence type="predicted"/>
<dbReference type="STRING" id="1003.SAMN04488541_102557"/>
<sequence>MISSEIKLYPKRQKLAKLVLMYPKKDIVEDRQLFNRILKRAGYNNEKEFHDELSFTSILFNQLTNNFDFFKAADTQKRAYILRQATHEYAKKRSFEINKDKLFLVETQNTRWVCSVLYNACVAACGTWDPTNFCYGSCFYDYLDCLMDGELPGGLPQQ</sequence>
<dbReference type="EMBL" id="FONY01000025">
    <property type="protein sequence ID" value="SFF31873.1"/>
    <property type="molecule type" value="Genomic_DNA"/>
</dbReference>
<protein>
    <submittedName>
        <fullName evidence="1">Uncharacterized protein</fullName>
    </submittedName>
</protein>
<gene>
    <name evidence="1" type="ORF">SAMN04488541_102557</name>
</gene>
<dbReference type="Proteomes" id="UP000199513">
    <property type="component" value="Unassembled WGS sequence"/>
</dbReference>
<evidence type="ECO:0000313" key="2">
    <source>
        <dbReference type="Proteomes" id="UP000199513"/>
    </source>
</evidence>
<name>A0A1I2HR55_9BACT</name>